<dbReference type="AlphaFoldDB" id="A0A6A2XMI2"/>
<dbReference type="InterPro" id="IPR036397">
    <property type="entry name" value="RNaseH_sf"/>
</dbReference>
<feature type="region of interest" description="Disordered" evidence="1">
    <location>
        <begin position="395"/>
        <end position="445"/>
    </location>
</feature>
<evidence type="ECO:0000313" key="3">
    <source>
        <dbReference type="EMBL" id="KAE8676712.1"/>
    </source>
</evidence>
<dbReference type="Gene3D" id="3.30.420.10">
    <property type="entry name" value="Ribonuclease H-like superfamily/Ribonuclease H"/>
    <property type="match status" value="1"/>
</dbReference>
<dbReference type="EMBL" id="VEPZ02001375">
    <property type="protein sequence ID" value="KAE8676712.1"/>
    <property type="molecule type" value="Genomic_DNA"/>
</dbReference>
<proteinExistence type="predicted"/>
<reference evidence="3" key="1">
    <citation type="submission" date="2019-09" db="EMBL/GenBank/DDBJ databases">
        <title>Draft genome information of white flower Hibiscus syriacus.</title>
        <authorList>
            <person name="Kim Y.-M."/>
        </authorList>
    </citation>
    <scope>NUCLEOTIDE SEQUENCE [LARGE SCALE GENOMIC DNA]</scope>
    <source>
        <strain evidence="3">YM2019G1</strain>
    </source>
</reference>
<accession>A0A6A2XMI2</accession>
<dbReference type="SUPFAM" id="SSF53098">
    <property type="entry name" value="Ribonuclease H-like"/>
    <property type="match status" value="1"/>
</dbReference>
<dbReference type="InterPro" id="IPR012337">
    <property type="entry name" value="RNaseH-like_sf"/>
</dbReference>
<dbReference type="Proteomes" id="UP000436088">
    <property type="component" value="Unassembled WGS sequence"/>
</dbReference>
<keyword evidence="4" id="KW-1185">Reference proteome</keyword>
<comment type="caution">
    <text evidence="3">The sequence shown here is derived from an EMBL/GenBank/DDBJ whole genome shotgun (WGS) entry which is preliminary data.</text>
</comment>
<protein>
    <recommendedName>
        <fullName evidence="2">Reverse transcriptase Ty1/copia-type domain-containing protein</fullName>
    </recommendedName>
</protein>
<dbReference type="GO" id="GO:0003676">
    <property type="term" value="F:nucleic acid binding"/>
    <property type="evidence" value="ECO:0007669"/>
    <property type="project" value="InterPro"/>
</dbReference>
<gene>
    <name evidence="3" type="ORF">F3Y22_tig00111582pilonHSYRG00749</name>
</gene>
<organism evidence="3 4">
    <name type="scientific">Hibiscus syriacus</name>
    <name type="common">Rose of Sharon</name>
    <dbReference type="NCBI Taxonomy" id="106335"/>
    <lineage>
        <taxon>Eukaryota</taxon>
        <taxon>Viridiplantae</taxon>
        <taxon>Streptophyta</taxon>
        <taxon>Embryophyta</taxon>
        <taxon>Tracheophyta</taxon>
        <taxon>Spermatophyta</taxon>
        <taxon>Magnoliopsida</taxon>
        <taxon>eudicotyledons</taxon>
        <taxon>Gunneridae</taxon>
        <taxon>Pentapetalae</taxon>
        <taxon>rosids</taxon>
        <taxon>malvids</taxon>
        <taxon>Malvales</taxon>
        <taxon>Malvaceae</taxon>
        <taxon>Malvoideae</taxon>
        <taxon>Hibiscus</taxon>
    </lineage>
</organism>
<evidence type="ECO:0000259" key="2">
    <source>
        <dbReference type="Pfam" id="PF07727"/>
    </source>
</evidence>
<feature type="compositionally biased region" description="Basic and acidic residues" evidence="1">
    <location>
        <begin position="395"/>
        <end position="433"/>
    </location>
</feature>
<feature type="domain" description="Reverse transcriptase Ty1/copia-type" evidence="2">
    <location>
        <begin position="146"/>
        <end position="207"/>
    </location>
</feature>
<dbReference type="Pfam" id="PF07727">
    <property type="entry name" value="RVT_2"/>
    <property type="match status" value="1"/>
</dbReference>
<evidence type="ECO:0000313" key="4">
    <source>
        <dbReference type="Proteomes" id="UP000436088"/>
    </source>
</evidence>
<dbReference type="CDD" id="cd09272">
    <property type="entry name" value="RNase_HI_RT_Ty1"/>
    <property type="match status" value="1"/>
</dbReference>
<name>A0A6A2XMI2_HIBSY</name>
<sequence>MSFNIKSHWVVHQSSCVDTPQQNAVAERKHKHLLEVARSLHFQSQMPIKFWGECVLAAYISYSHLSHLSFSSQQSQSVNSSNDPRPVSPASISCSSPNVVVPVDQVVRRSYRVSKPPFWLNYYNEAIQDPLWIKVMQEEIQALESNNTWCVVPLPPGKVPIGCKWVYKVKFRSNGEVEFYKARLVAKGYNQQEGVDYVETFSPVAKLVTPGENMVCRLLKSIYGLKQASRQWNMRLTEALVAARYIQTCLMTRKSITGFCVKLGNSLVSWKSKKQNTIARSSAEAEYRSMEMVAAEIVWLRESTMERTWATSWMDFVVDSPIFTEIINSSTRIEEEEMESDEESEIEEDEIPTTKITRMHSIENGSLYGVDYERKIMKDYTKFVVGHKSVQCPSRHFDNLQKEGEKDTKEKAGQQEFHEDQHDEEQAKQETSNEGRYGPWMLAQR</sequence>
<evidence type="ECO:0000256" key="1">
    <source>
        <dbReference type="SAM" id="MobiDB-lite"/>
    </source>
</evidence>
<dbReference type="PANTHER" id="PTHR11439:SF511">
    <property type="match status" value="1"/>
</dbReference>
<dbReference type="InterPro" id="IPR013103">
    <property type="entry name" value="RVT_2"/>
</dbReference>
<dbReference type="PANTHER" id="PTHR11439">
    <property type="entry name" value="GAG-POL-RELATED RETROTRANSPOSON"/>
    <property type="match status" value="1"/>
</dbReference>